<evidence type="ECO:0000313" key="1">
    <source>
        <dbReference type="EMBL" id="VAW17844.1"/>
    </source>
</evidence>
<protein>
    <submittedName>
        <fullName evidence="1">Uncharacterized protein</fullName>
    </submittedName>
</protein>
<accession>A0A3B0UAW6</accession>
<proteinExistence type="predicted"/>
<reference evidence="1" key="1">
    <citation type="submission" date="2018-06" db="EMBL/GenBank/DDBJ databases">
        <authorList>
            <person name="Zhirakovskaya E."/>
        </authorList>
    </citation>
    <scope>NUCLEOTIDE SEQUENCE</scope>
</reference>
<sequence length="42" mass="4643">MQIHSASICMQLKRGSSNVSPIGIHDFRSQNIFSKTGSRIIP</sequence>
<gene>
    <name evidence="1" type="ORF">MNBD_ALPHA11-1998</name>
</gene>
<dbReference type="EMBL" id="UOEQ01000153">
    <property type="protein sequence ID" value="VAW17844.1"/>
    <property type="molecule type" value="Genomic_DNA"/>
</dbReference>
<dbReference type="AlphaFoldDB" id="A0A3B0UAW6"/>
<organism evidence="1">
    <name type="scientific">hydrothermal vent metagenome</name>
    <dbReference type="NCBI Taxonomy" id="652676"/>
    <lineage>
        <taxon>unclassified sequences</taxon>
        <taxon>metagenomes</taxon>
        <taxon>ecological metagenomes</taxon>
    </lineage>
</organism>
<name>A0A3B0UAW6_9ZZZZ</name>